<protein>
    <recommendedName>
        <fullName evidence="8">Thioredoxin domain-containing protein</fullName>
    </recommendedName>
</protein>
<comment type="similarity">
    <text evidence="1">Belongs to the thioredoxin family.</text>
</comment>
<keyword evidence="4" id="KW-1015">Disulfide bond</keyword>
<feature type="domain" description="Thioredoxin" evidence="8">
    <location>
        <begin position="89"/>
        <end position="196"/>
    </location>
</feature>
<dbReference type="SUPFAM" id="SSF52833">
    <property type="entry name" value="Thioredoxin-like"/>
    <property type="match status" value="1"/>
</dbReference>
<organism evidence="9 10">
    <name type="scientific">Panicum virgatum</name>
    <name type="common">Blackwell switchgrass</name>
    <dbReference type="NCBI Taxonomy" id="38727"/>
    <lineage>
        <taxon>Eukaryota</taxon>
        <taxon>Viridiplantae</taxon>
        <taxon>Streptophyta</taxon>
        <taxon>Embryophyta</taxon>
        <taxon>Tracheophyta</taxon>
        <taxon>Spermatophyta</taxon>
        <taxon>Magnoliopsida</taxon>
        <taxon>Liliopsida</taxon>
        <taxon>Poales</taxon>
        <taxon>Poaceae</taxon>
        <taxon>PACMAD clade</taxon>
        <taxon>Panicoideae</taxon>
        <taxon>Panicodae</taxon>
        <taxon>Paniceae</taxon>
        <taxon>Panicinae</taxon>
        <taxon>Panicum</taxon>
        <taxon>Panicum sect. Hiantes</taxon>
    </lineage>
</organism>
<name>A0A8T0N3D5_PANVG</name>
<evidence type="ECO:0000256" key="3">
    <source>
        <dbReference type="ARBA" id="ARBA00022982"/>
    </source>
</evidence>
<dbReference type="PROSITE" id="PS51352">
    <property type="entry name" value="THIOREDOXIN_2"/>
    <property type="match status" value="1"/>
</dbReference>
<dbReference type="Pfam" id="PF00085">
    <property type="entry name" value="Thioredoxin"/>
    <property type="match status" value="1"/>
</dbReference>
<dbReference type="PANTHER" id="PTHR43601">
    <property type="entry name" value="THIOREDOXIN, MITOCHONDRIAL"/>
    <property type="match status" value="1"/>
</dbReference>
<evidence type="ECO:0000313" key="9">
    <source>
        <dbReference type="EMBL" id="KAG2543383.1"/>
    </source>
</evidence>
<evidence type="ECO:0000259" key="8">
    <source>
        <dbReference type="PROSITE" id="PS51352"/>
    </source>
</evidence>
<evidence type="ECO:0000256" key="7">
    <source>
        <dbReference type="SAM" id="MobiDB-lite"/>
    </source>
</evidence>
<proteinExistence type="inferred from homology"/>
<evidence type="ECO:0000256" key="6">
    <source>
        <dbReference type="ARBA" id="ARBA00056742"/>
    </source>
</evidence>
<comment type="caution">
    <text evidence="9">The sequence shown here is derived from an EMBL/GenBank/DDBJ whole genome shotgun (WGS) entry which is preliminary data.</text>
</comment>
<keyword evidence="5" id="KW-0676">Redox-active center</keyword>
<keyword evidence="2" id="KW-0813">Transport</keyword>
<dbReference type="Proteomes" id="UP000823388">
    <property type="component" value="Chromosome 9N"/>
</dbReference>
<keyword evidence="3" id="KW-0249">Electron transport</keyword>
<dbReference type="AlphaFoldDB" id="A0A8T0N3D5"/>
<keyword evidence="10" id="KW-1185">Reference proteome</keyword>
<reference evidence="9" key="1">
    <citation type="submission" date="2020-05" db="EMBL/GenBank/DDBJ databases">
        <title>WGS assembly of Panicum virgatum.</title>
        <authorList>
            <person name="Lovell J.T."/>
            <person name="Jenkins J."/>
            <person name="Shu S."/>
            <person name="Juenger T.E."/>
            <person name="Schmutz J."/>
        </authorList>
    </citation>
    <scope>NUCLEOTIDE SEQUENCE</scope>
    <source>
        <strain evidence="9">AP13</strain>
    </source>
</reference>
<dbReference type="InterPro" id="IPR013766">
    <property type="entry name" value="Thioredoxin_domain"/>
</dbReference>
<evidence type="ECO:0000256" key="2">
    <source>
        <dbReference type="ARBA" id="ARBA00022448"/>
    </source>
</evidence>
<dbReference type="GO" id="GO:0009507">
    <property type="term" value="C:chloroplast"/>
    <property type="evidence" value="ECO:0007669"/>
    <property type="project" value="UniProtKB-ARBA"/>
</dbReference>
<dbReference type="InterPro" id="IPR036249">
    <property type="entry name" value="Thioredoxin-like_sf"/>
</dbReference>
<dbReference type="FunFam" id="3.40.30.10:FF:000199">
    <property type="entry name" value="Thioredoxin-like 1-2, chloroplastic"/>
    <property type="match status" value="1"/>
</dbReference>
<evidence type="ECO:0000313" key="10">
    <source>
        <dbReference type="Proteomes" id="UP000823388"/>
    </source>
</evidence>
<sequence>MAAAQALAKVSVGSPGGNRGAGSFGRRRGAVSVRLGGSWSRSWRKSPFLGGRMAVGPRRSRNLVASPVQMNLSFRKTMKWWEKGLQTNMRAIQTARDLVESLTNAGERLVIVDFFSPGCAGCHALHPKVCQFAERNPDVQFLQVNFEEHKSMCHSLHVHVFPFFRFYRGAEGRLCSFSCTNATIKKFKDALAKHKPDRCSIGPTKGLEEPELFALAANKDLQFTYTMEPELAPSMGDAAEGITPERPTPIKPLVRQGPEDRTLVPTGR</sequence>
<evidence type="ECO:0000256" key="4">
    <source>
        <dbReference type="ARBA" id="ARBA00023157"/>
    </source>
</evidence>
<feature type="region of interest" description="Disordered" evidence="7">
    <location>
        <begin position="234"/>
        <end position="268"/>
    </location>
</feature>
<gene>
    <name evidence="9" type="ORF">PVAP13_9NG742700</name>
</gene>
<accession>A0A8T0N3D5</accession>
<dbReference type="Gene3D" id="3.40.30.10">
    <property type="entry name" value="Glutaredoxin"/>
    <property type="match status" value="1"/>
</dbReference>
<comment type="function">
    <text evidence="6">Probable thiol-disulfide oxidoreductase that may participate in various redox reactions.</text>
</comment>
<evidence type="ECO:0000256" key="1">
    <source>
        <dbReference type="ARBA" id="ARBA00008987"/>
    </source>
</evidence>
<dbReference type="EMBL" id="CM029054">
    <property type="protein sequence ID" value="KAG2543383.1"/>
    <property type="molecule type" value="Genomic_DNA"/>
</dbReference>
<evidence type="ECO:0000256" key="5">
    <source>
        <dbReference type="ARBA" id="ARBA00023284"/>
    </source>
</evidence>
<dbReference type="CDD" id="cd02947">
    <property type="entry name" value="TRX_family"/>
    <property type="match status" value="1"/>
</dbReference>
<dbReference type="PANTHER" id="PTHR43601:SF15">
    <property type="entry name" value="THIOREDOXIN DOMAIN-CONTAINING PROTEIN"/>
    <property type="match status" value="1"/>
</dbReference>
<dbReference type="GO" id="GO:0045454">
    <property type="term" value="P:cell redox homeostasis"/>
    <property type="evidence" value="ECO:0007669"/>
    <property type="project" value="TreeGrafter"/>
</dbReference>